<name>A0ABR9MZ54_9MICO</name>
<gene>
    <name evidence="2" type="ORF">IHE71_11695</name>
</gene>
<sequence length="373" mass="40454">MPGRATRRIQTFPYWTSNPFVQMLYAEAVARGIAVTGTANVQLAARALRDPATTGLVHLQWPSPITDQATDADDAEGRVDDFLDAVRTARGHGRPVLWTVHNSLPHDTSHAAAARRLHQELADLADVVHVLRPATVAAVAGDYRIPPERTVVVPHSSYHGVYGRRLDRAAARAALGVTAPVGVLFFGHLRPYKGLRHLFDALRAARDAGSDTGLLLAGKPSGDVADRVAALTDDGVPVTSALRFIDDDEVATWFSAADVVVLPYERILNSGTMHLAATYGVPVVLPGEPHLVDDFGGEKWVRFFNPADPVGSIATQLADPWFRDPAVREAAVNHAREFTPSRMSRDFADVVDRMLAGRSGKAPAEFRHRNGRT</sequence>
<dbReference type="SUPFAM" id="SSF53756">
    <property type="entry name" value="UDP-Glycosyltransferase/glycogen phosphorylase"/>
    <property type="match status" value="1"/>
</dbReference>
<dbReference type="PANTHER" id="PTHR46401:SF2">
    <property type="entry name" value="GLYCOSYLTRANSFERASE WBBK-RELATED"/>
    <property type="match status" value="1"/>
</dbReference>
<accession>A0ABR9MZ54</accession>
<evidence type="ECO:0000256" key="1">
    <source>
        <dbReference type="ARBA" id="ARBA00022679"/>
    </source>
</evidence>
<dbReference type="EMBL" id="JADAQT010000084">
    <property type="protein sequence ID" value="MBE1876370.1"/>
    <property type="molecule type" value="Genomic_DNA"/>
</dbReference>
<keyword evidence="1" id="KW-0808">Transferase</keyword>
<dbReference type="Proteomes" id="UP000625527">
    <property type="component" value="Unassembled WGS sequence"/>
</dbReference>
<reference evidence="2 3" key="1">
    <citation type="submission" date="2020-10" db="EMBL/GenBank/DDBJ databases">
        <title>Myceligenerans pegani sp. nov., an endophytic actinomycete isolated from Peganum harmala L. in Xinjiang, China.</title>
        <authorList>
            <person name="Xin L."/>
        </authorList>
    </citation>
    <scope>NUCLEOTIDE SEQUENCE [LARGE SCALE GENOMIC DNA]</scope>
    <source>
        <strain evidence="2 3">TRM65318</strain>
    </source>
</reference>
<evidence type="ECO:0000313" key="2">
    <source>
        <dbReference type="EMBL" id="MBE1876370.1"/>
    </source>
</evidence>
<dbReference type="RefSeq" id="WP_192862938.1">
    <property type="nucleotide sequence ID" value="NZ_JADAQT010000084.1"/>
</dbReference>
<dbReference type="PANTHER" id="PTHR46401">
    <property type="entry name" value="GLYCOSYLTRANSFERASE WBBK-RELATED"/>
    <property type="match status" value="1"/>
</dbReference>
<evidence type="ECO:0000313" key="3">
    <source>
        <dbReference type="Proteomes" id="UP000625527"/>
    </source>
</evidence>
<proteinExistence type="predicted"/>
<dbReference type="Gene3D" id="3.40.50.2000">
    <property type="entry name" value="Glycogen Phosphorylase B"/>
    <property type="match status" value="2"/>
</dbReference>
<dbReference type="Pfam" id="PF13692">
    <property type="entry name" value="Glyco_trans_1_4"/>
    <property type="match status" value="1"/>
</dbReference>
<organism evidence="2 3">
    <name type="scientific">Myceligenerans pegani</name>
    <dbReference type="NCBI Taxonomy" id="2776917"/>
    <lineage>
        <taxon>Bacteria</taxon>
        <taxon>Bacillati</taxon>
        <taxon>Actinomycetota</taxon>
        <taxon>Actinomycetes</taxon>
        <taxon>Micrococcales</taxon>
        <taxon>Promicromonosporaceae</taxon>
        <taxon>Myceligenerans</taxon>
    </lineage>
</organism>
<comment type="caution">
    <text evidence="2">The sequence shown here is derived from an EMBL/GenBank/DDBJ whole genome shotgun (WGS) entry which is preliminary data.</text>
</comment>
<protein>
    <submittedName>
        <fullName evidence="2">Glycosyltransferase</fullName>
    </submittedName>
</protein>
<keyword evidence="3" id="KW-1185">Reference proteome</keyword>